<evidence type="ECO:0000313" key="2">
    <source>
        <dbReference type="Proteomes" id="UP001519460"/>
    </source>
</evidence>
<comment type="caution">
    <text evidence="1">The sequence shown here is derived from an EMBL/GenBank/DDBJ whole genome shotgun (WGS) entry which is preliminary data.</text>
</comment>
<evidence type="ECO:0000313" key="1">
    <source>
        <dbReference type="EMBL" id="KAK7478330.1"/>
    </source>
</evidence>
<proteinExistence type="predicted"/>
<dbReference type="EMBL" id="JACVVK020000328">
    <property type="protein sequence ID" value="KAK7478330.1"/>
    <property type="molecule type" value="Genomic_DNA"/>
</dbReference>
<dbReference type="AlphaFoldDB" id="A0ABD0JUI8"/>
<name>A0ABD0JUI8_9CAEN</name>
<sequence>MAFDLVGYSLSRRQFLMHGPRHWSRQRSQKPAGQCNDVMHSCVWNSRASLGISRCAHVRTPFPLSRVLSCS</sequence>
<gene>
    <name evidence="1" type="ORF">BaRGS_00030404</name>
</gene>
<organism evidence="1 2">
    <name type="scientific">Batillaria attramentaria</name>
    <dbReference type="NCBI Taxonomy" id="370345"/>
    <lineage>
        <taxon>Eukaryota</taxon>
        <taxon>Metazoa</taxon>
        <taxon>Spiralia</taxon>
        <taxon>Lophotrochozoa</taxon>
        <taxon>Mollusca</taxon>
        <taxon>Gastropoda</taxon>
        <taxon>Caenogastropoda</taxon>
        <taxon>Sorbeoconcha</taxon>
        <taxon>Cerithioidea</taxon>
        <taxon>Batillariidae</taxon>
        <taxon>Batillaria</taxon>
    </lineage>
</organism>
<keyword evidence="2" id="KW-1185">Reference proteome</keyword>
<feature type="non-terminal residue" evidence="1">
    <location>
        <position position="71"/>
    </location>
</feature>
<accession>A0ABD0JUI8</accession>
<reference evidence="1 2" key="1">
    <citation type="journal article" date="2023" name="Sci. Data">
        <title>Genome assembly of the Korean intertidal mud-creeper Batillaria attramentaria.</title>
        <authorList>
            <person name="Patra A.K."/>
            <person name="Ho P.T."/>
            <person name="Jun S."/>
            <person name="Lee S.J."/>
            <person name="Kim Y."/>
            <person name="Won Y.J."/>
        </authorList>
    </citation>
    <scope>NUCLEOTIDE SEQUENCE [LARGE SCALE GENOMIC DNA]</scope>
    <source>
        <strain evidence="1">Wonlab-2016</strain>
    </source>
</reference>
<protein>
    <submittedName>
        <fullName evidence="1">Uncharacterized protein</fullName>
    </submittedName>
</protein>
<dbReference type="Proteomes" id="UP001519460">
    <property type="component" value="Unassembled WGS sequence"/>
</dbReference>